<feature type="domain" description="HTH bat-type" evidence="3">
    <location>
        <begin position="157"/>
        <end position="208"/>
    </location>
</feature>
<keyword evidence="6" id="KW-1185">Reference proteome</keyword>
<evidence type="ECO:0000259" key="4">
    <source>
        <dbReference type="Pfam" id="PF15915"/>
    </source>
</evidence>
<evidence type="ECO:0000259" key="3">
    <source>
        <dbReference type="Pfam" id="PF04967"/>
    </source>
</evidence>
<keyword evidence="2" id="KW-0804">Transcription</keyword>
<dbReference type="OrthoDB" id="156233at2157"/>
<evidence type="ECO:0000256" key="2">
    <source>
        <dbReference type="ARBA" id="ARBA00023163"/>
    </source>
</evidence>
<accession>A0A1N6Z3L1</accession>
<dbReference type="AlphaFoldDB" id="A0A1N6Z3L1"/>
<dbReference type="PANTHER" id="PTHR34236:SF1">
    <property type="entry name" value="DIMETHYL SULFOXIDE REDUCTASE TRANSCRIPTIONAL ACTIVATOR"/>
    <property type="match status" value="1"/>
</dbReference>
<dbReference type="InterPro" id="IPR031803">
    <property type="entry name" value="BAT_GAF/HTH-assoc"/>
</dbReference>
<evidence type="ECO:0008006" key="7">
    <source>
        <dbReference type="Google" id="ProtNLM"/>
    </source>
</evidence>
<dbReference type="EMBL" id="FTNO01000001">
    <property type="protein sequence ID" value="SIR21452.1"/>
    <property type="molecule type" value="Genomic_DNA"/>
</dbReference>
<gene>
    <name evidence="5" type="ORF">SAMN05421858_1855</name>
</gene>
<proteinExistence type="predicted"/>
<dbReference type="Proteomes" id="UP000186914">
    <property type="component" value="Unassembled WGS sequence"/>
</dbReference>
<dbReference type="Pfam" id="PF04967">
    <property type="entry name" value="HTH_10"/>
    <property type="match status" value="1"/>
</dbReference>
<dbReference type="PANTHER" id="PTHR34236">
    <property type="entry name" value="DIMETHYL SULFOXIDE REDUCTASE TRANSCRIPTIONAL ACTIVATOR"/>
    <property type="match status" value="1"/>
</dbReference>
<keyword evidence="1" id="KW-0805">Transcription regulation</keyword>
<dbReference type="Pfam" id="PF15915">
    <property type="entry name" value="BAT"/>
    <property type="match status" value="1"/>
</dbReference>
<dbReference type="InterPro" id="IPR007050">
    <property type="entry name" value="HTH_bacterioopsin"/>
</dbReference>
<name>A0A1N6Z3L1_9EURY</name>
<organism evidence="5 6">
    <name type="scientific">Haladaptatus litoreus</name>
    <dbReference type="NCBI Taxonomy" id="553468"/>
    <lineage>
        <taxon>Archaea</taxon>
        <taxon>Methanobacteriati</taxon>
        <taxon>Methanobacteriota</taxon>
        <taxon>Stenosarchaea group</taxon>
        <taxon>Halobacteria</taxon>
        <taxon>Halobacteriales</taxon>
        <taxon>Haladaptataceae</taxon>
        <taxon>Haladaptatus</taxon>
    </lineage>
</organism>
<evidence type="ECO:0000313" key="6">
    <source>
        <dbReference type="Proteomes" id="UP000186914"/>
    </source>
</evidence>
<protein>
    <recommendedName>
        <fullName evidence="7">GAF and HTH_10 associated domain-containing protein</fullName>
    </recommendedName>
</protein>
<evidence type="ECO:0000313" key="5">
    <source>
        <dbReference type="EMBL" id="SIR21452.1"/>
    </source>
</evidence>
<reference evidence="6" key="1">
    <citation type="submission" date="2017-01" db="EMBL/GenBank/DDBJ databases">
        <authorList>
            <person name="Varghese N."/>
            <person name="Submissions S."/>
        </authorList>
    </citation>
    <scope>NUCLEOTIDE SEQUENCE [LARGE SCALE GENOMIC DNA]</scope>
    <source>
        <strain evidence="6">CGMCC 1.7737</strain>
    </source>
</reference>
<dbReference type="RefSeq" id="WP_076429799.1">
    <property type="nucleotide sequence ID" value="NZ_FTNO01000001.1"/>
</dbReference>
<sequence>MTGTIAEVMFPADTFALQRTLQTLDTTRFDIEQVVAHSRNRLLPFVWAGTSDREAVESALLTDDSVRNFQLIAEFDTECLYQLEWVAKIDALVQILVEEQGAILTATGKKDTWKLRILFGDHDALARTYEHCETQGIDLEINTIQEFTQKRTGQFGLTQSQRQTLQLAHDRGYYSVPRETSAKMLAGELGVTHQSLSERLRRGHENLVKNTLAGGR</sequence>
<feature type="domain" description="Bacterioopsin transcriptional activator GAF and HTH associated" evidence="4">
    <location>
        <begin position="16"/>
        <end position="150"/>
    </location>
</feature>
<evidence type="ECO:0000256" key="1">
    <source>
        <dbReference type="ARBA" id="ARBA00023015"/>
    </source>
</evidence>